<feature type="transmembrane region" description="Helical" evidence="7">
    <location>
        <begin position="106"/>
        <end position="127"/>
    </location>
</feature>
<proteinExistence type="inferred from homology"/>
<evidence type="ECO:0000256" key="6">
    <source>
        <dbReference type="ARBA" id="ARBA00023136"/>
    </source>
</evidence>
<feature type="domain" description="ABC transmembrane type-1" evidence="9">
    <location>
        <begin position="102"/>
        <end position="319"/>
    </location>
</feature>
<keyword evidence="4 7" id="KW-0812">Transmembrane</keyword>
<evidence type="ECO:0000256" key="7">
    <source>
        <dbReference type="RuleBase" id="RU363032"/>
    </source>
</evidence>
<gene>
    <name evidence="10" type="ORF">ACFQVC_05870</name>
</gene>
<evidence type="ECO:0000256" key="5">
    <source>
        <dbReference type="ARBA" id="ARBA00022989"/>
    </source>
</evidence>
<dbReference type="CDD" id="cd06261">
    <property type="entry name" value="TM_PBP2"/>
    <property type="match status" value="1"/>
</dbReference>
<dbReference type="Gene3D" id="1.10.3720.10">
    <property type="entry name" value="MetI-like"/>
    <property type="match status" value="1"/>
</dbReference>
<comment type="caution">
    <text evidence="10">The sequence shown here is derived from an EMBL/GenBank/DDBJ whole genome shotgun (WGS) entry which is preliminary data.</text>
</comment>
<dbReference type="Proteomes" id="UP001596523">
    <property type="component" value="Unassembled WGS sequence"/>
</dbReference>
<evidence type="ECO:0000259" key="9">
    <source>
        <dbReference type="PROSITE" id="PS50928"/>
    </source>
</evidence>
<dbReference type="InterPro" id="IPR051393">
    <property type="entry name" value="ABC_transporter_permease"/>
</dbReference>
<dbReference type="Pfam" id="PF00528">
    <property type="entry name" value="BPD_transp_1"/>
    <property type="match status" value="1"/>
</dbReference>
<feature type="transmembrane region" description="Helical" evidence="7">
    <location>
        <begin position="187"/>
        <end position="211"/>
    </location>
</feature>
<evidence type="ECO:0000256" key="1">
    <source>
        <dbReference type="ARBA" id="ARBA00004651"/>
    </source>
</evidence>
<dbReference type="InterPro" id="IPR000515">
    <property type="entry name" value="MetI-like"/>
</dbReference>
<name>A0ABW2JE91_9ACTN</name>
<dbReference type="InterPro" id="IPR035906">
    <property type="entry name" value="MetI-like_sf"/>
</dbReference>
<accession>A0ABW2JE91</accession>
<dbReference type="SUPFAM" id="SSF161098">
    <property type="entry name" value="MetI-like"/>
    <property type="match status" value="1"/>
</dbReference>
<keyword evidence="5 7" id="KW-1133">Transmembrane helix</keyword>
<keyword evidence="2 7" id="KW-0813">Transport</keyword>
<sequence>MGTAVTHAPAAEPLAEDAGPRRRRAAATPPDPVARRRGRRENLAGYLFMSPWIAGFLLLTAGPMVASLYFAFTDYNLFDAPRWIGLDNFSEMFADPRWRHSVSVTLWYVVIGTPLKLGLALGVALLLAQKRRAQGFYRAAFYAPSLIGASVSVAIVWKAIFSDDAVVDRVQRAVGLDLGGWIGDPDLILYALVALTVWQFGAPMVIFLAGLKQVPRELYEAAEVDGAGPWRRFWNITLPMISPVLFFNVLLETIHSFQIFASAYIVGGGAGGNACGPADGSLVYTCYLYVQGFENSRMGLASAMAWLLLLAVALVTAVLFWSQKHWVHYEEGAR</sequence>
<organism evidence="10 11">
    <name type="scientific">Streptomyces monticola</name>
    <dbReference type="NCBI Taxonomy" id="2666263"/>
    <lineage>
        <taxon>Bacteria</taxon>
        <taxon>Bacillati</taxon>
        <taxon>Actinomycetota</taxon>
        <taxon>Actinomycetes</taxon>
        <taxon>Kitasatosporales</taxon>
        <taxon>Streptomycetaceae</taxon>
        <taxon>Streptomyces</taxon>
    </lineage>
</organism>
<evidence type="ECO:0000256" key="3">
    <source>
        <dbReference type="ARBA" id="ARBA00022475"/>
    </source>
</evidence>
<feature type="transmembrane region" description="Helical" evidence="7">
    <location>
        <begin position="45"/>
        <end position="72"/>
    </location>
</feature>
<evidence type="ECO:0000256" key="8">
    <source>
        <dbReference type="SAM" id="MobiDB-lite"/>
    </source>
</evidence>
<evidence type="ECO:0000313" key="10">
    <source>
        <dbReference type="EMBL" id="MFC7303740.1"/>
    </source>
</evidence>
<feature type="transmembrane region" description="Helical" evidence="7">
    <location>
        <begin position="303"/>
        <end position="321"/>
    </location>
</feature>
<evidence type="ECO:0000313" key="11">
    <source>
        <dbReference type="Proteomes" id="UP001596523"/>
    </source>
</evidence>
<evidence type="ECO:0000256" key="2">
    <source>
        <dbReference type="ARBA" id="ARBA00022448"/>
    </source>
</evidence>
<dbReference type="EMBL" id="JBHTCF010000002">
    <property type="protein sequence ID" value="MFC7303740.1"/>
    <property type="molecule type" value="Genomic_DNA"/>
</dbReference>
<feature type="region of interest" description="Disordered" evidence="8">
    <location>
        <begin position="1"/>
        <end position="35"/>
    </location>
</feature>
<protein>
    <submittedName>
        <fullName evidence="10">Carbohydrate ABC transporter permease</fullName>
    </submittedName>
</protein>
<keyword evidence="11" id="KW-1185">Reference proteome</keyword>
<dbReference type="PANTHER" id="PTHR30193:SF1">
    <property type="entry name" value="ABC TRANSPORTER PERMEASE PROTEIN YESP-RELATED"/>
    <property type="match status" value="1"/>
</dbReference>
<comment type="subcellular location">
    <subcellularLocation>
        <location evidence="1 7">Cell membrane</location>
        <topology evidence="1 7">Multi-pass membrane protein</topology>
    </subcellularLocation>
</comment>
<dbReference type="PANTHER" id="PTHR30193">
    <property type="entry name" value="ABC TRANSPORTER PERMEASE PROTEIN"/>
    <property type="match status" value="1"/>
</dbReference>
<comment type="similarity">
    <text evidence="7">Belongs to the binding-protein-dependent transport system permease family.</text>
</comment>
<dbReference type="SUPFAM" id="SSF160964">
    <property type="entry name" value="MalF N-terminal region-like"/>
    <property type="match status" value="1"/>
</dbReference>
<dbReference type="PROSITE" id="PS50928">
    <property type="entry name" value="ABC_TM1"/>
    <property type="match status" value="1"/>
</dbReference>
<keyword evidence="3" id="KW-1003">Cell membrane</keyword>
<keyword evidence="6 7" id="KW-0472">Membrane</keyword>
<evidence type="ECO:0000256" key="4">
    <source>
        <dbReference type="ARBA" id="ARBA00022692"/>
    </source>
</evidence>
<reference evidence="11" key="1">
    <citation type="journal article" date="2019" name="Int. J. Syst. Evol. Microbiol.">
        <title>The Global Catalogue of Microorganisms (GCM) 10K type strain sequencing project: providing services to taxonomists for standard genome sequencing and annotation.</title>
        <authorList>
            <consortium name="The Broad Institute Genomics Platform"/>
            <consortium name="The Broad Institute Genome Sequencing Center for Infectious Disease"/>
            <person name="Wu L."/>
            <person name="Ma J."/>
        </authorList>
    </citation>
    <scope>NUCLEOTIDE SEQUENCE [LARGE SCALE GENOMIC DNA]</scope>
    <source>
        <strain evidence="11">SYNS20</strain>
    </source>
</reference>
<dbReference type="RefSeq" id="WP_381827254.1">
    <property type="nucleotide sequence ID" value="NZ_JBHTCF010000002.1"/>
</dbReference>
<feature type="transmembrane region" description="Helical" evidence="7">
    <location>
        <begin position="139"/>
        <end position="160"/>
    </location>
</feature>